<dbReference type="EMBL" id="CAMKVN010000472">
    <property type="protein sequence ID" value="CAI2168320.1"/>
    <property type="molecule type" value="Genomic_DNA"/>
</dbReference>
<sequence length="162" mass="18963">MNFDDLLEKQRKSEPRVVLVMRIFTILIISSCFISYITILIVDVNDEIPSIKTSEVPAYLQSIRGVLCRNIVVELNQKQRKLRESLSILPLIDSSLYDHTDTAEEISVEEFYQMKGRLKSLEKLLREYVIDVKYLQSIEKNKQKPEMGETSSKRSIRFLFSR</sequence>
<gene>
    <name evidence="2" type="ORF">FWILDA_LOCUS3523</name>
</gene>
<comment type="caution">
    <text evidence="2">The sequence shown here is derived from an EMBL/GenBank/DDBJ whole genome shotgun (WGS) entry which is preliminary data.</text>
</comment>
<evidence type="ECO:0000313" key="3">
    <source>
        <dbReference type="Proteomes" id="UP001153678"/>
    </source>
</evidence>
<proteinExistence type="predicted"/>
<name>A0A9W4SIK3_9GLOM</name>
<evidence type="ECO:0000313" key="2">
    <source>
        <dbReference type="EMBL" id="CAI2168320.1"/>
    </source>
</evidence>
<organism evidence="2 3">
    <name type="scientific">Funneliformis geosporum</name>
    <dbReference type="NCBI Taxonomy" id="1117311"/>
    <lineage>
        <taxon>Eukaryota</taxon>
        <taxon>Fungi</taxon>
        <taxon>Fungi incertae sedis</taxon>
        <taxon>Mucoromycota</taxon>
        <taxon>Glomeromycotina</taxon>
        <taxon>Glomeromycetes</taxon>
        <taxon>Glomerales</taxon>
        <taxon>Glomeraceae</taxon>
        <taxon>Funneliformis</taxon>
    </lineage>
</organism>
<keyword evidence="1" id="KW-0472">Membrane</keyword>
<dbReference type="Proteomes" id="UP001153678">
    <property type="component" value="Unassembled WGS sequence"/>
</dbReference>
<reference evidence="2" key="1">
    <citation type="submission" date="2022-08" db="EMBL/GenBank/DDBJ databases">
        <authorList>
            <person name="Kallberg Y."/>
            <person name="Tangrot J."/>
            <person name="Rosling A."/>
        </authorList>
    </citation>
    <scope>NUCLEOTIDE SEQUENCE</scope>
    <source>
        <strain evidence="2">Wild A</strain>
    </source>
</reference>
<keyword evidence="1" id="KW-0812">Transmembrane</keyword>
<protein>
    <submittedName>
        <fullName evidence="2">18059_t:CDS:1</fullName>
    </submittedName>
</protein>
<keyword evidence="1" id="KW-1133">Transmembrane helix</keyword>
<evidence type="ECO:0000256" key="1">
    <source>
        <dbReference type="SAM" id="Phobius"/>
    </source>
</evidence>
<feature type="transmembrane region" description="Helical" evidence="1">
    <location>
        <begin position="20"/>
        <end position="42"/>
    </location>
</feature>
<accession>A0A9W4SIK3</accession>
<keyword evidence="3" id="KW-1185">Reference proteome</keyword>
<dbReference type="AlphaFoldDB" id="A0A9W4SIK3"/>